<dbReference type="PANTHER" id="PTHR33112:SF9">
    <property type="entry name" value="HETEROKARYON INCOMPATIBILITY DOMAIN-CONTAINING PROTEIN"/>
    <property type="match status" value="1"/>
</dbReference>
<dbReference type="EMBL" id="FJOG01000008">
    <property type="protein sequence ID" value="CZR56613.1"/>
    <property type="molecule type" value="Genomic_DNA"/>
</dbReference>
<dbReference type="STRING" id="576137.A0A1L7WV67"/>
<proteinExistence type="predicted"/>
<evidence type="ECO:0008006" key="3">
    <source>
        <dbReference type="Google" id="ProtNLM"/>
    </source>
</evidence>
<dbReference type="PANTHER" id="PTHR33112">
    <property type="entry name" value="DOMAIN PROTEIN, PUTATIVE-RELATED"/>
    <property type="match status" value="1"/>
</dbReference>
<dbReference type="Proteomes" id="UP000184330">
    <property type="component" value="Unassembled WGS sequence"/>
</dbReference>
<sequence length="360" mass="40402">MANIFENSFLTLAASTAADDSGLFFQKMDVESSKAVELTGSTADGRPYCIYARRPIHHYLDDDILGSHVTSNWPLITRAWVFQERLLAPRVLHFGKELVWECREASYCECLGASHRLKISHTASLLSSSSDSALHDHWRSLVMEFTWLRLTHENDRLPALSGAAKKFQMQLGSRYLAGLWDDNILEGLLWYAAPERGQEEQRYYTHRPSEWRSPSWSWASVEGPIQYVSNTKAWTSGIEYNAVVIAAECIPASADPTGAILKGHLVMKGNITRALLRHKKSFPDQPSCSYTVTWLAGRRDRVRIGSNFTVNGHDANVDFDLIESGLIKPDSDMEVHCLRLASTQSPLRTFCLDVALLLGA</sequence>
<protein>
    <recommendedName>
        <fullName evidence="3">Heterokaryon incompatibility domain-containing protein</fullName>
    </recommendedName>
</protein>
<organism evidence="1 2">
    <name type="scientific">Phialocephala subalpina</name>
    <dbReference type="NCBI Taxonomy" id="576137"/>
    <lineage>
        <taxon>Eukaryota</taxon>
        <taxon>Fungi</taxon>
        <taxon>Dikarya</taxon>
        <taxon>Ascomycota</taxon>
        <taxon>Pezizomycotina</taxon>
        <taxon>Leotiomycetes</taxon>
        <taxon>Helotiales</taxon>
        <taxon>Mollisiaceae</taxon>
        <taxon>Phialocephala</taxon>
        <taxon>Phialocephala fortinii species complex</taxon>
    </lineage>
</organism>
<dbReference type="OrthoDB" id="3562689at2759"/>
<evidence type="ECO:0000313" key="1">
    <source>
        <dbReference type="EMBL" id="CZR56613.1"/>
    </source>
</evidence>
<name>A0A1L7WV67_9HELO</name>
<gene>
    <name evidence="1" type="ORF">PAC_06502</name>
</gene>
<dbReference type="AlphaFoldDB" id="A0A1L7WV67"/>
<accession>A0A1L7WV67</accession>
<evidence type="ECO:0000313" key="2">
    <source>
        <dbReference type="Proteomes" id="UP000184330"/>
    </source>
</evidence>
<reference evidence="1 2" key="1">
    <citation type="submission" date="2016-03" db="EMBL/GenBank/DDBJ databases">
        <authorList>
            <person name="Ploux O."/>
        </authorList>
    </citation>
    <scope>NUCLEOTIDE SEQUENCE [LARGE SCALE GENOMIC DNA]</scope>
    <source>
        <strain evidence="1 2">UAMH 11012</strain>
    </source>
</reference>
<keyword evidence="2" id="KW-1185">Reference proteome</keyword>